<sequence length="236" mass="27013">MVLYNDIEFLLMIEIDSDWIKETKRMCRKDIKRYAKFLELKERPKPLGKLALPVKLDVYSAVIQRGKHDVASQQAATFRASTGQTLGETKQATTSNDRPGQVERPKLSLRSLPYVYTDPEPLLCANEDKLQHDSMRREHSLILKAALPLTPATSSELPIRTTRDTSFDLPIRNHSGRLLELLAMQEQDRVPTWRTWVANRPGDLHVAEVKDRSQAREKQDAALPRWQCTHPIGPLL</sequence>
<keyword evidence="3" id="KW-1185">Reference proteome</keyword>
<feature type="compositionally biased region" description="Polar residues" evidence="1">
    <location>
        <begin position="78"/>
        <end position="98"/>
    </location>
</feature>
<reference evidence="2 3" key="1">
    <citation type="journal article" date="2020" name="Genomics">
        <title>Complete, high-quality genomes from long-read metagenomic sequencing of two wolf lichen thalli reveals enigmatic genome architecture.</title>
        <authorList>
            <person name="McKenzie S.K."/>
            <person name="Walston R.F."/>
            <person name="Allen J.L."/>
        </authorList>
    </citation>
    <scope>NUCLEOTIDE SEQUENCE [LARGE SCALE GENOMIC DNA]</scope>
    <source>
        <strain evidence="2">WasteWater1</strain>
    </source>
</reference>
<organism evidence="2 3">
    <name type="scientific">Letharia lupina</name>
    <dbReference type="NCBI Taxonomy" id="560253"/>
    <lineage>
        <taxon>Eukaryota</taxon>
        <taxon>Fungi</taxon>
        <taxon>Dikarya</taxon>
        <taxon>Ascomycota</taxon>
        <taxon>Pezizomycotina</taxon>
        <taxon>Lecanoromycetes</taxon>
        <taxon>OSLEUM clade</taxon>
        <taxon>Lecanoromycetidae</taxon>
        <taxon>Lecanorales</taxon>
        <taxon>Lecanorineae</taxon>
        <taxon>Parmeliaceae</taxon>
        <taxon>Letharia</taxon>
    </lineage>
</organism>
<protein>
    <submittedName>
        <fullName evidence="2">Uncharacterized protein</fullName>
    </submittedName>
</protein>
<accession>A0A8H6CGN1</accession>
<feature type="region of interest" description="Disordered" evidence="1">
    <location>
        <begin position="78"/>
        <end position="104"/>
    </location>
</feature>
<name>A0A8H6CGN1_9LECA</name>
<comment type="caution">
    <text evidence="2">The sequence shown here is derived from an EMBL/GenBank/DDBJ whole genome shotgun (WGS) entry which is preliminary data.</text>
</comment>
<evidence type="ECO:0000313" key="2">
    <source>
        <dbReference type="EMBL" id="KAF6223230.1"/>
    </source>
</evidence>
<gene>
    <name evidence="2" type="ORF">HO133_000072</name>
</gene>
<dbReference type="Proteomes" id="UP000593566">
    <property type="component" value="Unassembled WGS sequence"/>
</dbReference>
<evidence type="ECO:0000313" key="3">
    <source>
        <dbReference type="Proteomes" id="UP000593566"/>
    </source>
</evidence>
<dbReference type="EMBL" id="JACCJB010000010">
    <property type="protein sequence ID" value="KAF6223230.1"/>
    <property type="molecule type" value="Genomic_DNA"/>
</dbReference>
<dbReference type="AlphaFoldDB" id="A0A8H6CGN1"/>
<dbReference type="GeneID" id="59328491"/>
<evidence type="ECO:0000256" key="1">
    <source>
        <dbReference type="SAM" id="MobiDB-lite"/>
    </source>
</evidence>
<dbReference type="RefSeq" id="XP_037152447.1">
    <property type="nucleotide sequence ID" value="XM_037291012.1"/>
</dbReference>
<proteinExistence type="predicted"/>